<evidence type="ECO:0000313" key="3">
    <source>
        <dbReference type="Proteomes" id="UP000231143"/>
    </source>
</evidence>
<organism evidence="2 3">
    <name type="scientific">Candidatus Campbellbacteria bacterium CG22_combo_CG10-13_8_21_14_all_36_13</name>
    <dbReference type="NCBI Taxonomy" id="1974529"/>
    <lineage>
        <taxon>Bacteria</taxon>
        <taxon>Candidatus Campbelliibacteriota</taxon>
    </lineage>
</organism>
<comment type="caution">
    <text evidence="2">The sequence shown here is derived from an EMBL/GenBank/DDBJ whole genome shotgun (WGS) entry which is preliminary data.</text>
</comment>
<keyword evidence="1" id="KW-1133">Transmembrane helix</keyword>
<feature type="transmembrane region" description="Helical" evidence="1">
    <location>
        <begin position="41"/>
        <end position="61"/>
    </location>
</feature>
<gene>
    <name evidence="2" type="ORF">COW81_02095</name>
</gene>
<dbReference type="AlphaFoldDB" id="A0A2H0DZV1"/>
<keyword evidence="1" id="KW-0812">Transmembrane</keyword>
<dbReference type="Proteomes" id="UP000231143">
    <property type="component" value="Unassembled WGS sequence"/>
</dbReference>
<dbReference type="EMBL" id="PCTT01000026">
    <property type="protein sequence ID" value="PIP87100.1"/>
    <property type="molecule type" value="Genomic_DNA"/>
</dbReference>
<evidence type="ECO:0000313" key="2">
    <source>
        <dbReference type="EMBL" id="PIP87100.1"/>
    </source>
</evidence>
<name>A0A2H0DZV1_9BACT</name>
<protein>
    <submittedName>
        <fullName evidence="2">Uncharacterized protein</fullName>
    </submittedName>
</protein>
<sequence>MSDVEFENQIRYNIPTQEESGITGWIIKKGISSTKSGANKILLGVFVFLIIFALFVIFSSGGNKADDPYKYIENIDQSIYEVRRR</sequence>
<reference evidence="2 3" key="1">
    <citation type="submission" date="2017-09" db="EMBL/GenBank/DDBJ databases">
        <title>Depth-based differentiation of microbial function through sediment-hosted aquifers and enrichment of novel symbionts in the deep terrestrial subsurface.</title>
        <authorList>
            <person name="Probst A.J."/>
            <person name="Ladd B."/>
            <person name="Jarett J.K."/>
            <person name="Geller-Mcgrath D.E."/>
            <person name="Sieber C.M."/>
            <person name="Emerson J.B."/>
            <person name="Anantharaman K."/>
            <person name="Thomas B.C."/>
            <person name="Malmstrom R."/>
            <person name="Stieglmeier M."/>
            <person name="Klingl A."/>
            <person name="Woyke T."/>
            <person name="Ryan C.M."/>
            <person name="Banfield J.F."/>
        </authorList>
    </citation>
    <scope>NUCLEOTIDE SEQUENCE [LARGE SCALE GENOMIC DNA]</scope>
    <source>
        <strain evidence="2">CG22_combo_CG10-13_8_21_14_all_36_13</strain>
    </source>
</reference>
<accession>A0A2H0DZV1</accession>
<evidence type="ECO:0000256" key="1">
    <source>
        <dbReference type="SAM" id="Phobius"/>
    </source>
</evidence>
<keyword evidence="1" id="KW-0472">Membrane</keyword>
<proteinExistence type="predicted"/>